<evidence type="ECO:0000259" key="1">
    <source>
        <dbReference type="Pfam" id="PF01368"/>
    </source>
</evidence>
<keyword evidence="4" id="KW-0378">Hydrolase</keyword>
<evidence type="ECO:0000313" key="5">
    <source>
        <dbReference type="Proteomes" id="UP000010824"/>
    </source>
</evidence>
<dbReference type="Pfam" id="PF02272">
    <property type="entry name" value="DHHA1"/>
    <property type="match status" value="1"/>
</dbReference>
<dbReference type="PANTHER" id="PTHR30255:SF3">
    <property type="entry name" value="SINGLE-STRANDED-DNA-SPECIFIC EXONUCLEASE RECJ"/>
    <property type="match status" value="1"/>
</dbReference>
<keyword evidence="4" id="KW-0540">Nuclease</keyword>
<gene>
    <name evidence="4" type="ordered locus">Metfor_1151</name>
</gene>
<name>L0HBU8_METFS</name>
<dbReference type="GO" id="GO:0004527">
    <property type="term" value="F:exonuclease activity"/>
    <property type="evidence" value="ECO:0007669"/>
    <property type="project" value="UniProtKB-KW"/>
</dbReference>
<dbReference type="eggNOG" id="arCOG00427">
    <property type="taxonomic scope" value="Archaea"/>
</dbReference>
<evidence type="ECO:0000313" key="4">
    <source>
        <dbReference type="EMBL" id="AGB02197.1"/>
    </source>
</evidence>
<dbReference type="HOGENOM" id="CLU_042622_0_0_2"/>
<dbReference type="Pfam" id="PF21763">
    <property type="entry name" value="DHH_CID"/>
    <property type="match status" value="1"/>
</dbReference>
<proteinExistence type="predicted"/>
<feature type="domain" description="DHHA1" evidence="2">
    <location>
        <begin position="366"/>
        <end position="456"/>
    </location>
</feature>
<accession>L0HBU8</accession>
<dbReference type="Pfam" id="PF01368">
    <property type="entry name" value="DHH"/>
    <property type="match status" value="1"/>
</dbReference>
<evidence type="ECO:0000259" key="2">
    <source>
        <dbReference type="Pfam" id="PF02272"/>
    </source>
</evidence>
<feature type="domain" description="DDH" evidence="1">
    <location>
        <begin position="22"/>
        <end position="151"/>
    </location>
</feature>
<dbReference type="SUPFAM" id="SSF64182">
    <property type="entry name" value="DHH phosphoesterases"/>
    <property type="match status" value="1"/>
</dbReference>
<dbReference type="InterPro" id="IPR001667">
    <property type="entry name" value="DDH_dom"/>
</dbReference>
<dbReference type="Gene3D" id="3.10.310.30">
    <property type="match status" value="1"/>
</dbReference>
<dbReference type="GO" id="GO:0003676">
    <property type="term" value="F:nucleic acid binding"/>
    <property type="evidence" value="ECO:0007669"/>
    <property type="project" value="InterPro"/>
</dbReference>
<dbReference type="Gene3D" id="3.90.1640.30">
    <property type="match status" value="1"/>
</dbReference>
<feature type="domain" description="DHH-CID" evidence="3">
    <location>
        <begin position="192"/>
        <end position="269"/>
    </location>
</feature>
<keyword evidence="4" id="KW-0269">Exonuclease</keyword>
<dbReference type="STRING" id="593750.Metfor_1151"/>
<dbReference type="AlphaFoldDB" id="L0HBU8"/>
<dbReference type="InterPro" id="IPR003156">
    <property type="entry name" value="DHHA1_dom"/>
</dbReference>
<reference evidence="5" key="1">
    <citation type="submission" date="2011-12" db="EMBL/GenBank/DDBJ databases">
        <title>Complete sequence of Methanoregula formicicum SMSP.</title>
        <authorList>
            <person name="Lucas S."/>
            <person name="Han J."/>
            <person name="Lapidus A."/>
            <person name="Cheng J.-F."/>
            <person name="Goodwin L."/>
            <person name="Pitluck S."/>
            <person name="Peters L."/>
            <person name="Ovchinnikova G."/>
            <person name="Teshima H."/>
            <person name="Detter J.C."/>
            <person name="Han C."/>
            <person name="Tapia R."/>
            <person name="Land M."/>
            <person name="Hauser L."/>
            <person name="Kyrpides N."/>
            <person name="Ivanova N."/>
            <person name="Pagani I."/>
            <person name="Imachi H."/>
            <person name="Tamaki H."/>
            <person name="Sekiguchi Y."/>
            <person name="Kamagata Y."/>
            <person name="Cadillo-Quiroz H."/>
            <person name="Zinder S."/>
            <person name="Liu W.-T."/>
            <person name="Woyke T."/>
        </authorList>
    </citation>
    <scope>NUCLEOTIDE SEQUENCE [LARGE SCALE GENOMIC DNA]</scope>
    <source>
        <strain evidence="5">DSM 22288 / NBRC 105244 / SMSP</strain>
    </source>
</reference>
<sequence>MAMGFCDDVKAAAEQIAAAPEITIISHIDADGISCEAILSQAVSRLEIPVKSVFVRQLEPLTMPQVPDDPSLKVFADLGAGQQNLMHERGFSEKDVLIIDHHVSQPCEREYTQVNCHPYGHTRMSAAGVSYLVAKELDDANIDLAQLAVIGNVGDMMAREKCGLVGPARDIIVEDGVRHGSVDVRKKDLNCYGTATRPVHLSLAYNDDPFVRGISNNPEAARQFLKKLGIRQQAPDGRWYVWEELSDDDRRTIISALAQQLMANGEKTDRLLAETYRFPGEIPRTPLRNAQEYATLLNACGRWSKPQVGGAILRGDRGTAYRDAEHMLNNHRAILRELLQYIVDRGVKELEYLQWLHVGGKYPDTIVGIGAGMALSKLNAKKPILIMCEVPEDRNLTKVSMRTTERIVEKGIDLQKALSEASAEYGGGGGGHKIAAGAYIPKPAEEEFVIRVNRILGEQFAAKDPGNR</sequence>
<dbReference type="EMBL" id="CP003167">
    <property type="protein sequence ID" value="AGB02197.1"/>
    <property type="molecule type" value="Genomic_DNA"/>
</dbReference>
<keyword evidence="5" id="KW-1185">Reference proteome</keyword>
<dbReference type="InterPro" id="IPR051673">
    <property type="entry name" value="SSDNA_exonuclease_RecJ"/>
</dbReference>
<organism evidence="4 5">
    <name type="scientific">Methanoregula formicica (strain DSM 22288 / NBRC 105244 / SMSP)</name>
    <dbReference type="NCBI Taxonomy" id="593750"/>
    <lineage>
        <taxon>Archaea</taxon>
        <taxon>Methanobacteriati</taxon>
        <taxon>Methanobacteriota</taxon>
        <taxon>Stenosarchaea group</taxon>
        <taxon>Methanomicrobia</taxon>
        <taxon>Methanomicrobiales</taxon>
        <taxon>Methanoregulaceae</taxon>
        <taxon>Methanoregula</taxon>
    </lineage>
</organism>
<dbReference type="InterPro" id="IPR038763">
    <property type="entry name" value="DHH_sf"/>
</dbReference>
<dbReference type="InParanoid" id="L0HBU8"/>
<evidence type="ECO:0000259" key="3">
    <source>
        <dbReference type="Pfam" id="PF21763"/>
    </source>
</evidence>
<protein>
    <submittedName>
        <fullName evidence="4">Single-stranded DNA-specific exonuclease</fullName>
    </submittedName>
</protein>
<dbReference type="Proteomes" id="UP000010824">
    <property type="component" value="Chromosome"/>
</dbReference>
<dbReference type="PANTHER" id="PTHR30255">
    <property type="entry name" value="SINGLE-STRANDED-DNA-SPECIFIC EXONUCLEASE RECJ"/>
    <property type="match status" value="1"/>
</dbReference>
<dbReference type="KEGG" id="mfo:Metfor_1151"/>
<dbReference type="InterPro" id="IPR048515">
    <property type="entry name" value="DHH_CID"/>
</dbReference>
<dbReference type="FunCoup" id="L0HBU8">
    <property type="interactions" value="9"/>
</dbReference>
<reference evidence="4 5" key="2">
    <citation type="journal article" date="2014" name="Genome Announc.">
        <title>Complete Genome Sequence of Methanoregula formicica SMSPT, a Mesophilic Hydrogenotrophic Methanogen Isolated from a Methanogenic Upflow Anaerobic Sludge Blanket Reactor.</title>
        <authorList>
            <person name="Yamamoto K."/>
            <person name="Tamaki H."/>
            <person name="Cadillo-Quiroz H."/>
            <person name="Imachi H."/>
            <person name="Kyrpides N."/>
            <person name="Woyke T."/>
            <person name="Goodwin L."/>
            <person name="Zinder S.H."/>
            <person name="Kamagata Y."/>
            <person name="Liu W.T."/>
        </authorList>
    </citation>
    <scope>NUCLEOTIDE SEQUENCE [LARGE SCALE GENOMIC DNA]</scope>
    <source>
        <strain evidence="5">DSM 22288 / NBRC 105244 / SMSP</strain>
    </source>
</reference>